<accession>A0A2T0QEJ8</accession>
<evidence type="ECO:0000256" key="1">
    <source>
        <dbReference type="ARBA" id="ARBA00022723"/>
    </source>
</evidence>
<keyword evidence="1" id="KW-0479">Metal-binding</keyword>
<dbReference type="SUPFAM" id="SSF56529">
    <property type="entry name" value="FAH"/>
    <property type="match status" value="1"/>
</dbReference>
<dbReference type="InterPro" id="IPR036663">
    <property type="entry name" value="Fumarylacetoacetase_C_sf"/>
</dbReference>
<comment type="caution">
    <text evidence="4">The sequence shown here is derived from an EMBL/GenBank/DDBJ whole genome shotgun (WGS) entry which is preliminary data.</text>
</comment>
<keyword evidence="5" id="KW-1185">Reference proteome</keyword>
<evidence type="ECO:0000313" key="5">
    <source>
        <dbReference type="Proteomes" id="UP000237846"/>
    </source>
</evidence>
<dbReference type="Proteomes" id="UP000237846">
    <property type="component" value="Unassembled WGS sequence"/>
</dbReference>
<dbReference type="EMBL" id="PVZC01000001">
    <property type="protein sequence ID" value="PRY02273.1"/>
    <property type="molecule type" value="Genomic_DNA"/>
</dbReference>
<dbReference type="PANTHER" id="PTHR11820:SF7">
    <property type="entry name" value="ACYLPYRUVASE FAHD1, MITOCHONDRIAL"/>
    <property type="match status" value="1"/>
</dbReference>
<organism evidence="4 5">
    <name type="scientific">Allonocardiopsis opalescens</name>
    <dbReference type="NCBI Taxonomy" id="1144618"/>
    <lineage>
        <taxon>Bacteria</taxon>
        <taxon>Bacillati</taxon>
        <taxon>Actinomycetota</taxon>
        <taxon>Actinomycetes</taxon>
        <taxon>Streptosporangiales</taxon>
        <taxon>Allonocardiopsis</taxon>
    </lineage>
</organism>
<dbReference type="InterPro" id="IPR018833">
    <property type="entry name" value="Rv2993c-like_N"/>
</dbReference>
<dbReference type="GO" id="GO:0019752">
    <property type="term" value="P:carboxylic acid metabolic process"/>
    <property type="evidence" value="ECO:0007669"/>
    <property type="project" value="UniProtKB-ARBA"/>
</dbReference>
<dbReference type="AlphaFoldDB" id="A0A2T0QEJ8"/>
<reference evidence="4 5" key="1">
    <citation type="submission" date="2018-03" db="EMBL/GenBank/DDBJ databases">
        <title>Genomic Encyclopedia of Archaeal and Bacterial Type Strains, Phase II (KMG-II): from individual species to whole genera.</title>
        <authorList>
            <person name="Goeker M."/>
        </authorList>
    </citation>
    <scope>NUCLEOTIDE SEQUENCE [LARGE SCALE GENOMIC DNA]</scope>
    <source>
        <strain evidence="4 5">DSM 45601</strain>
    </source>
</reference>
<feature type="domain" description="Rv2993c-like N-terminal" evidence="3">
    <location>
        <begin position="1"/>
        <end position="57"/>
    </location>
</feature>
<name>A0A2T0QEJ8_9ACTN</name>
<evidence type="ECO:0000259" key="2">
    <source>
        <dbReference type="Pfam" id="PF01557"/>
    </source>
</evidence>
<dbReference type="GO" id="GO:0018773">
    <property type="term" value="F:acetylpyruvate hydrolase activity"/>
    <property type="evidence" value="ECO:0007669"/>
    <property type="project" value="TreeGrafter"/>
</dbReference>
<dbReference type="FunFam" id="3.90.850.10:FF:000002">
    <property type="entry name" value="2-hydroxyhepta-2,4-diene-1,7-dioate isomerase"/>
    <property type="match status" value="1"/>
</dbReference>
<sequence>MRICRYTTAPDTGEPAEPGAWGIVHEDAVWELTGSPYGAFGRGERVGALSELRLLAPCEPTKVVCAGRNYRSLLAEQGRELPSEPFLFLKTPNAVVGPGAAVWYPSGVQDLAHEGELAVVVGRTARRLAPADAADHILGYTCANDITVRDWQHPSAQWWRAKSADTHCPVGPWLETEPAGLDDLRVRTTVNGEVRQDGRTGDLLFGIGELLAHVSAHLTLLPGDVVLTGTPAGIRPVRPGDVMAVEVEGIGTLSNPVRAWPEPAARPR</sequence>
<proteinExistence type="predicted"/>
<dbReference type="Gene3D" id="3.90.850.10">
    <property type="entry name" value="Fumarylacetoacetase-like, C-terminal domain"/>
    <property type="match status" value="1"/>
</dbReference>
<evidence type="ECO:0000259" key="3">
    <source>
        <dbReference type="Pfam" id="PF10370"/>
    </source>
</evidence>
<evidence type="ECO:0000313" key="4">
    <source>
        <dbReference type="EMBL" id="PRY02273.1"/>
    </source>
</evidence>
<dbReference type="GO" id="GO:0016853">
    <property type="term" value="F:isomerase activity"/>
    <property type="evidence" value="ECO:0007669"/>
    <property type="project" value="UniProtKB-ARBA"/>
</dbReference>
<dbReference type="Pfam" id="PF10370">
    <property type="entry name" value="Rv2993c-like_N"/>
    <property type="match status" value="1"/>
</dbReference>
<feature type="domain" description="Fumarylacetoacetase-like C-terminal" evidence="2">
    <location>
        <begin position="62"/>
        <end position="258"/>
    </location>
</feature>
<gene>
    <name evidence="4" type="ORF">CLV72_101875</name>
</gene>
<dbReference type="Pfam" id="PF01557">
    <property type="entry name" value="FAA_hydrolase"/>
    <property type="match status" value="1"/>
</dbReference>
<dbReference type="RefSeq" id="WP_106239535.1">
    <property type="nucleotide sequence ID" value="NZ_PVZC01000001.1"/>
</dbReference>
<dbReference type="GO" id="GO:0046872">
    <property type="term" value="F:metal ion binding"/>
    <property type="evidence" value="ECO:0007669"/>
    <property type="project" value="UniProtKB-KW"/>
</dbReference>
<dbReference type="PANTHER" id="PTHR11820">
    <property type="entry name" value="ACYLPYRUVASE"/>
    <property type="match status" value="1"/>
</dbReference>
<dbReference type="InterPro" id="IPR011234">
    <property type="entry name" value="Fumarylacetoacetase-like_C"/>
</dbReference>
<dbReference type="OrthoDB" id="9805307at2"/>
<protein>
    <submittedName>
        <fullName evidence="4">2-keto-4-pentenoate hydratase/2-oxohepta-3-ene-1,7-dioic acid hydratase in catechol pathway</fullName>
    </submittedName>
</protein>